<dbReference type="EMBL" id="CP094534">
    <property type="protein sequence ID" value="UOE33499.1"/>
    <property type="molecule type" value="Genomic_DNA"/>
</dbReference>
<keyword evidence="1" id="KW-0732">Signal</keyword>
<accession>A0ABY4B2Y0</accession>
<keyword evidence="3" id="KW-1185">Reference proteome</keyword>
<evidence type="ECO:0008006" key="4">
    <source>
        <dbReference type="Google" id="ProtNLM"/>
    </source>
</evidence>
<feature type="signal peptide" evidence="1">
    <location>
        <begin position="1"/>
        <end position="18"/>
    </location>
</feature>
<dbReference type="Gene3D" id="2.60.40.1120">
    <property type="entry name" value="Carboxypeptidase-like, regulatory domain"/>
    <property type="match status" value="1"/>
</dbReference>
<dbReference type="RefSeq" id="WP_243513252.1">
    <property type="nucleotide sequence ID" value="NZ_CP094534.1"/>
</dbReference>
<gene>
    <name evidence="2" type="ORF">MTP16_20540</name>
</gene>
<proteinExistence type="predicted"/>
<dbReference type="Proteomes" id="UP000831390">
    <property type="component" value="Chromosome"/>
</dbReference>
<reference evidence="2 3" key="1">
    <citation type="submission" date="2022-03" db="EMBL/GenBank/DDBJ databases">
        <title>Hymenobactersp. isolated from the air.</title>
        <authorList>
            <person name="Won M."/>
            <person name="Kwon S.-W."/>
        </authorList>
    </citation>
    <scope>NUCLEOTIDE SEQUENCE [LARGE SCALE GENOMIC DNA]</scope>
    <source>
        <strain evidence="2 3">KACC 22596</strain>
    </source>
</reference>
<feature type="chain" id="PRO_5045542825" description="Carboxypeptidase regulatory-like domain-containing protein" evidence="1">
    <location>
        <begin position="19"/>
        <end position="230"/>
    </location>
</feature>
<name>A0ABY4B2Y0_9BACT</name>
<evidence type="ECO:0000313" key="3">
    <source>
        <dbReference type="Proteomes" id="UP000831390"/>
    </source>
</evidence>
<dbReference type="PROSITE" id="PS51257">
    <property type="entry name" value="PROKAR_LIPOPROTEIN"/>
    <property type="match status" value="1"/>
</dbReference>
<evidence type="ECO:0000256" key="1">
    <source>
        <dbReference type="SAM" id="SignalP"/>
    </source>
</evidence>
<protein>
    <recommendedName>
        <fullName evidence="4">Carboxypeptidase regulatory-like domain-containing protein</fullName>
    </recommendedName>
</protein>
<sequence length="230" mass="25885">MKLLVLFILSVVAMGLTACQLFQEPTTTTVSGTIRNKYTQQPLAGVPIRVRLWHYGLGMSWTDSIARTRSDAAGHYSVTFDATARSGTYRVDFKEARYLWDLTDYRGFDSHSFLDGASFPAKQATQVDFDATPFVPVRIIVEADKQGSSTLTADAFANEQAGQSYFHPFTLVDTARTISRVSANRVAYFVPNWQYDLVVWRSPVPPASFGTWVRFNRFVGYNDTTVIRLH</sequence>
<organism evidence="2 3">
    <name type="scientific">Hymenobacter monticola</name>
    <dbReference type="NCBI Taxonomy" id="1705399"/>
    <lineage>
        <taxon>Bacteria</taxon>
        <taxon>Pseudomonadati</taxon>
        <taxon>Bacteroidota</taxon>
        <taxon>Cytophagia</taxon>
        <taxon>Cytophagales</taxon>
        <taxon>Hymenobacteraceae</taxon>
        <taxon>Hymenobacter</taxon>
    </lineage>
</organism>
<evidence type="ECO:0000313" key="2">
    <source>
        <dbReference type="EMBL" id="UOE33499.1"/>
    </source>
</evidence>